<proteinExistence type="predicted"/>
<dbReference type="Gene3D" id="2.60.120.260">
    <property type="entry name" value="Galactose-binding domain-like"/>
    <property type="match status" value="2"/>
</dbReference>
<keyword evidence="2" id="KW-1133">Transmembrane helix</keyword>
<protein>
    <recommendedName>
        <fullName evidence="5">Transmembrane protein</fullName>
    </recommendedName>
</protein>
<dbReference type="AlphaFoldDB" id="A0A4Y7TGY8"/>
<dbReference type="STRING" id="71717.A0A4Y7TGY8"/>
<comment type="caution">
    <text evidence="3">The sequence shown here is derived from an EMBL/GenBank/DDBJ whole genome shotgun (WGS) entry which is preliminary data.</text>
</comment>
<evidence type="ECO:0000313" key="3">
    <source>
        <dbReference type="EMBL" id="TEB33271.1"/>
    </source>
</evidence>
<evidence type="ECO:0008006" key="5">
    <source>
        <dbReference type="Google" id="ProtNLM"/>
    </source>
</evidence>
<reference evidence="3 4" key="1">
    <citation type="journal article" date="2019" name="Nat. Ecol. Evol.">
        <title>Megaphylogeny resolves global patterns of mushroom evolution.</title>
        <authorList>
            <person name="Varga T."/>
            <person name="Krizsan K."/>
            <person name="Foldi C."/>
            <person name="Dima B."/>
            <person name="Sanchez-Garcia M."/>
            <person name="Sanchez-Ramirez S."/>
            <person name="Szollosi G.J."/>
            <person name="Szarkandi J.G."/>
            <person name="Papp V."/>
            <person name="Albert L."/>
            <person name="Andreopoulos W."/>
            <person name="Angelini C."/>
            <person name="Antonin V."/>
            <person name="Barry K.W."/>
            <person name="Bougher N.L."/>
            <person name="Buchanan P."/>
            <person name="Buyck B."/>
            <person name="Bense V."/>
            <person name="Catcheside P."/>
            <person name="Chovatia M."/>
            <person name="Cooper J."/>
            <person name="Damon W."/>
            <person name="Desjardin D."/>
            <person name="Finy P."/>
            <person name="Geml J."/>
            <person name="Haridas S."/>
            <person name="Hughes K."/>
            <person name="Justo A."/>
            <person name="Karasinski D."/>
            <person name="Kautmanova I."/>
            <person name="Kiss B."/>
            <person name="Kocsube S."/>
            <person name="Kotiranta H."/>
            <person name="LaButti K.M."/>
            <person name="Lechner B.E."/>
            <person name="Liimatainen K."/>
            <person name="Lipzen A."/>
            <person name="Lukacs Z."/>
            <person name="Mihaltcheva S."/>
            <person name="Morgado L.N."/>
            <person name="Niskanen T."/>
            <person name="Noordeloos M.E."/>
            <person name="Ohm R.A."/>
            <person name="Ortiz-Santana B."/>
            <person name="Ovrebo C."/>
            <person name="Racz N."/>
            <person name="Riley R."/>
            <person name="Savchenko A."/>
            <person name="Shiryaev A."/>
            <person name="Soop K."/>
            <person name="Spirin V."/>
            <person name="Szebenyi C."/>
            <person name="Tomsovsky M."/>
            <person name="Tulloss R.E."/>
            <person name="Uehling J."/>
            <person name="Grigoriev I.V."/>
            <person name="Vagvolgyi C."/>
            <person name="Papp T."/>
            <person name="Martin F.M."/>
            <person name="Miettinen O."/>
            <person name="Hibbett D.S."/>
            <person name="Nagy L.G."/>
        </authorList>
    </citation>
    <scope>NUCLEOTIDE SEQUENCE [LARGE SCALE GENOMIC DNA]</scope>
    <source>
        <strain evidence="3 4">FP101781</strain>
    </source>
</reference>
<dbReference type="EMBL" id="QPFP01000013">
    <property type="protein sequence ID" value="TEB33271.1"/>
    <property type="molecule type" value="Genomic_DNA"/>
</dbReference>
<name>A0A4Y7TGY8_COPMI</name>
<feature type="region of interest" description="Disordered" evidence="1">
    <location>
        <begin position="360"/>
        <end position="497"/>
    </location>
</feature>
<evidence type="ECO:0000313" key="4">
    <source>
        <dbReference type="Proteomes" id="UP000298030"/>
    </source>
</evidence>
<gene>
    <name evidence="3" type="ORF">FA13DRAFT_1790289</name>
</gene>
<feature type="transmembrane region" description="Helical" evidence="2">
    <location>
        <begin position="285"/>
        <end position="310"/>
    </location>
</feature>
<feature type="compositionally biased region" description="Pro residues" evidence="1">
    <location>
        <begin position="399"/>
        <end position="410"/>
    </location>
</feature>
<sequence length="497" mass="54320">MSVPRWVVVDDADPRIAYGGLGWTATNGGRFDGVGNSGTTYNNTLHGLNSNASLSFSFKGTRARLFGTTDIKNSSGTIDPTWDCIIDQKSVGPTEPFPYTQNNWVLCEWSNLSDANHTVTVKVSSSGQSFWADRIVYIPSDDVELKGATIMVSRLDPAVSFDTKWKPLGDIGTMTQTTGASVRIKFKGSRVTWQGTIPKEFPLTPTSATYSIDDQPEVRFSLPGLTSSQKASQFNHVFFQTDPLSVGDHELVVNYEGNSSTTPLVLGWLIVENGSDIHSASKGPMIGVIVGSVMGGLALMIAAAFAFLFIRKRMQARKQASYRPILVEEPFHYIKPFTLTRPTDPSLYDQHSATAYHPTTTYLTPNTYPTSSNSQITPYPFTAPSATSNSRQSNIGPVVRPPLPPPPVPQPMSRMERKRAEAETRAAPPPPQPRSDRTEPTTMDTRSQTSHSHSSSSHSGSRSRVVVHEDSGVRLPNSTPEELQTPVIEHPPHYTPG</sequence>
<accession>A0A4Y7TGY8</accession>
<feature type="compositionally biased region" description="Basic and acidic residues" evidence="1">
    <location>
        <begin position="414"/>
        <end position="424"/>
    </location>
</feature>
<dbReference type="OrthoDB" id="3052647at2759"/>
<feature type="compositionally biased region" description="Polar residues" evidence="1">
    <location>
        <begin position="384"/>
        <end position="395"/>
    </location>
</feature>
<dbReference type="CDD" id="cd12087">
    <property type="entry name" value="TM_EGFR-like"/>
    <property type="match status" value="1"/>
</dbReference>
<evidence type="ECO:0000256" key="1">
    <source>
        <dbReference type="SAM" id="MobiDB-lite"/>
    </source>
</evidence>
<keyword evidence="2" id="KW-0812">Transmembrane</keyword>
<organism evidence="3 4">
    <name type="scientific">Coprinellus micaceus</name>
    <name type="common">Glistening ink-cap mushroom</name>
    <name type="synonym">Coprinus micaceus</name>
    <dbReference type="NCBI Taxonomy" id="71717"/>
    <lineage>
        <taxon>Eukaryota</taxon>
        <taxon>Fungi</taxon>
        <taxon>Dikarya</taxon>
        <taxon>Basidiomycota</taxon>
        <taxon>Agaricomycotina</taxon>
        <taxon>Agaricomycetes</taxon>
        <taxon>Agaricomycetidae</taxon>
        <taxon>Agaricales</taxon>
        <taxon>Agaricineae</taxon>
        <taxon>Psathyrellaceae</taxon>
        <taxon>Coprinellus</taxon>
    </lineage>
</organism>
<feature type="compositionally biased region" description="Low complexity" evidence="1">
    <location>
        <begin position="360"/>
        <end position="370"/>
    </location>
</feature>
<dbReference type="Proteomes" id="UP000298030">
    <property type="component" value="Unassembled WGS sequence"/>
</dbReference>
<keyword evidence="2" id="KW-0472">Membrane</keyword>
<evidence type="ECO:0000256" key="2">
    <source>
        <dbReference type="SAM" id="Phobius"/>
    </source>
</evidence>
<keyword evidence="4" id="KW-1185">Reference proteome</keyword>
<feature type="compositionally biased region" description="Low complexity" evidence="1">
    <location>
        <begin position="446"/>
        <end position="464"/>
    </location>
</feature>